<reference evidence="2 3" key="1">
    <citation type="submission" date="2024-04" db="EMBL/GenBank/DDBJ databases">
        <authorList>
            <person name="Waldvogel A.-M."/>
            <person name="Schoenle A."/>
        </authorList>
    </citation>
    <scope>NUCLEOTIDE SEQUENCE [LARGE SCALE GENOMIC DNA]</scope>
</reference>
<evidence type="ECO:0000256" key="1">
    <source>
        <dbReference type="SAM" id="MobiDB-lite"/>
    </source>
</evidence>
<dbReference type="AlphaFoldDB" id="A0AAV2M6U9"/>
<keyword evidence="3" id="KW-1185">Reference proteome</keyword>
<feature type="region of interest" description="Disordered" evidence="1">
    <location>
        <begin position="1"/>
        <end position="46"/>
    </location>
</feature>
<dbReference type="Proteomes" id="UP001497482">
    <property type="component" value="Chromosome 6"/>
</dbReference>
<feature type="compositionally biased region" description="Basic and acidic residues" evidence="1">
    <location>
        <begin position="1"/>
        <end position="19"/>
    </location>
</feature>
<proteinExistence type="predicted"/>
<dbReference type="EMBL" id="OZ035828">
    <property type="protein sequence ID" value="CAL1609004.1"/>
    <property type="molecule type" value="Genomic_DNA"/>
</dbReference>
<gene>
    <name evidence="2" type="ORF">KC01_LOCUS35833</name>
</gene>
<organism evidence="2 3">
    <name type="scientific">Knipowitschia caucasica</name>
    <name type="common">Caucasian dwarf goby</name>
    <name type="synonym">Pomatoschistus caucasicus</name>
    <dbReference type="NCBI Taxonomy" id="637954"/>
    <lineage>
        <taxon>Eukaryota</taxon>
        <taxon>Metazoa</taxon>
        <taxon>Chordata</taxon>
        <taxon>Craniata</taxon>
        <taxon>Vertebrata</taxon>
        <taxon>Euteleostomi</taxon>
        <taxon>Actinopterygii</taxon>
        <taxon>Neopterygii</taxon>
        <taxon>Teleostei</taxon>
        <taxon>Neoteleostei</taxon>
        <taxon>Acanthomorphata</taxon>
        <taxon>Gobiaria</taxon>
        <taxon>Gobiiformes</taxon>
        <taxon>Gobioidei</taxon>
        <taxon>Gobiidae</taxon>
        <taxon>Gobiinae</taxon>
        <taxon>Knipowitschia</taxon>
    </lineage>
</organism>
<sequence length="94" mass="10509">MTEQSLKEGWRCGGRRTESLSEGGQRPPGEPLTGIRRWPTGAISGGKEQEVACVGWKIKMKRNGDFRREARVSGDSSETVPTEMEQHFQFEVGK</sequence>
<accession>A0AAV2M6U9</accession>
<evidence type="ECO:0000313" key="3">
    <source>
        <dbReference type="Proteomes" id="UP001497482"/>
    </source>
</evidence>
<name>A0AAV2M6U9_KNICA</name>
<evidence type="ECO:0000313" key="2">
    <source>
        <dbReference type="EMBL" id="CAL1609004.1"/>
    </source>
</evidence>
<protein>
    <submittedName>
        <fullName evidence="2">Uncharacterized protein</fullName>
    </submittedName>
</protein>